<dbReference type="GO" id="GO:0046872">
    <property type="term" value="F:metal ion binding"/>
    <property type="evidence" value="ECO:0007669"/>
    <property type="project" value="UniProtKB-KW"/>
</dbReference>
<organism evidence="13 14">
    <name type="scientific">Oceanomicrobium pacificus</name>
    <dbReference type="NCBI Taxonomy" id="2692916"/>
    <lineage>
        <taxon>Bacteria</taxon>
        <taxon>Pseudomonadati</taxon>
        <taxon>Pseudomonadota</taxon>
        <taxon>Alphaproteobacteria</taxon>
        <taxon>Rhodobacterales</taxon>
        <taxon>Paracoccaceae</taxon>
        <taxon>Oceanomicrobium</taxon>
    </lineage>
</organism>
<evidence type="ECO:0000256" key="1">
    <source>
        <dbReference type="ARBA" id="ARBA00006486"/>
    </source>
</evidence>
<dbReference type="GO" id="GO:0009255">
    <property type="term" value="P:Entner-Doudoroff pathway through 6-phosphogluconate"/>
    <property type="evidence" value="ECO:0007669"/>
    <property type="project" value="UniProtKB-UniRule"/>
</dbReference>
<comment type="cofactor">
    <cofactor evidence="9">
        <name>[4Fe-4S] cluster</name>
        <dbReference type="ChEBI" id="CHEBI:49883"/>
    </cofactor>
    <text evidence="9">Binds 1 [4Fe-4S] cluster.</text>
</comment>
<dbReference type="Proteomes" id="UP000436016">
    <property type="component" value="Unassembled WGS sequence"/>
</dbReference>
<evidence type="ECO:0000256" key="3">
    <source>
        <dbReference type="ARBA" id="ARBA00022723"/>
    </source>
</evidence>
<keyword evidence="4 9" id="KW-0408">Iron</keyword>
<reference evidence="13 14" key="1">
    <citation type="submission" date="2019-12" db="EMBL/GenBank/DDBJ databases">
        <title>Strain KN286 was isolated from seawater, which was collected from Caroline Seamount in the tropical western Pacific.</title>
        <authorList>
            <person name="Wang Q."/>
        </authorList>
    </citation>
    <scope>NUCLEOTIDE SEQUENCE [LARGE SCALE GENOMIC DNA]</scope>
    <source>
        <strain evidence="13 14">KN286</strain>
    </source>
</reference>
<evidence type="ECO:0000256" key="4">
    <source>
        <dbReference type="ARBA" id="ARBA00023004"/>
    </source>
</evidence>
<proteinExistence type="inferred from homology"/>
<dbReference type="InterPro" id="IPR042096">
    <property type="entry name" value="Dihydro-acid_dehy_C"/>
</dbReference>
<dbReference type="GO" id="GO:0005829">
    <property type="term" value="C:cytosol"/>
    <property type="evidence" value="ECO:0007669"/>
    <property type="project" value="TreeGrafter"/>
</dbReference>
<evidence type="ECO:0000256" key="9">
    <source>
        <dbReference type="HAMAP-Rule" id="MF_02094"/>
    </source>
</evidence>
<feature type="binding site" evidence="9">
    <location>
        <position position="222"/>
    </location>
    <ligand>
        <name>[4Fe-4S] cluster</name>
        <dbReference type="ChEBI" id="CHEBI:49883"/>
    </ligand>
</feature>
<dbReference type="InterPro" id="IPR037237">
    <property type="entry name" value="IlvD/EDD_N"/>
</dbReference>
<evidence type="ECO:0000313" key="14">
    <source>
        <dbReference type="Proteomes" id="UP000436016"/>
    </source>
</evidence>
<dbReference type="EMBL" id="WUWG01000001">
    <property type="protein sequence ID" value="MXU64173.1"/>
    <property type="molecule type" value="Genomic_DNA"/>
</dbReference>
<dbReference type="PROSITE" id="PS00886">
    <property type="entry name" value="ILVD_EDD_1"/>
    <property type="match status" value="1"/>
</dbReference>
<comment type="caution">
    <text evidence="13">The sequence shown here is derived from an EMBL/GenBank/DDBJ whole genome shotgun (WGS) entry which is preliminary data.</text>
</comment>
<keyword evidence="14" id="KW-1185">Reference proteome</keyword>
<dbReference type="Pfam" id="PF24877">
    <property type="entry name" value="ILV_EDD_C"/>
    <property type="match status" value="1"/>
</dbReference>
<accession>A0A6B0TT55</accession>
<dbReference type="GO" id="GO:0051539">
    <property type="term" value="F:4 iron, 4 sulfur cluster binding"/>
    <property type="evidence" value="ECO:0007669"/>
    <property type="project" value="UniProtKB-UniRule"/>
</dbReference>
<feature type="domain" description="Dihydroxy-acid/6-phosphogluconate dehydratase C-terminal" evidence="12">
    <location>
        <begin position="406"/>
        <end position="597"/>
    </location>
</feature>
<feature type="domain" description="Dihydroxy-acid/6-phosphogluconate dehydratase N-terminal" evidence="11">
    <location>
        <begin position="68"/>
        <end position="381"/>
    </location>
</feature>
<dbReference type="PANTHER" id="PTHR43661">
    <property type="entry name" value="D-XYLONATE DEHYDRATASE"/>
    <property type="match status" value="1"/>
</dbReference>
<keyword evidence="7 9" id="KW-0456">Lyase</keyword>
<dbReference type="RefSeq" id="WP_160851303.1">
    <property type="nucleotide sequence ID" value="NZ_WUWG01000001.1"/>
</dbReference>
<keyword evidence="2 9" id="KW-0004">4Fe-4S</keyword>
<evidence type="ECO:0000256" key="7">
    <source>
        <dbReference type="ARBA" id="ARBA00023239"/>
    </source>
</evidence>
<dbReference type="UniPathway" id="UPA00226"/>
<evidence type="ECO:0000256" key="2">
    <source>
        <dbReference type="ARBA" id="ARBA00022485"/>
    </source>
</evidence>
<dbReference type="Pfam" id="PF00920">
    <property type="entry name" value="ILVD_EDD_N"/>
    <property type="match status" value="1"/>
</dbReference>
<feature type="binding site" evidence="9">
    <location>
        <position position="155"/>
    </location>
    <ligand>
        <name>[4Fe-4S] cluster</name>
        <dbReference type="ChEBI" id="CHEBI:49883"/>
    </ligand>
</feature>
<dbReference type="AlphaFoldDB" id="A0A6B0TT55"/>
<dbReference type="SUPFAM" id="SSF52016">
    <property type="entry name" value="LeuD/IlvD-like"/>
    <property type="match status" value="1"/>
</dbReference>
<dbReference type="EC" id="4.2.1.12" evidence="9 10"/>
<keyword evidence="3 9" id="KW-0479">Metal-binding</keyword>
<dbReference type="PANTHER" id="PTHR43661:SF1">
    <property type="entry name" value="PHOSPHOGLUCONATE DEHYDRATASE"/>
    <property type="match status" value="1"/>
</dbReference>
<keyword evidence="6 9" id="KW-0311">Gluconate utilization</keyword>
<comment type="catalytic activity">
    <reaction evidence="9">
        <text>6-phospho-D-gluconate = 2-dehydro-3-deoxy-6-phospho-D-gluconate + H2O</text>
        <dbReference type="Rhea" id="RHEA:17277"/>
        <dbReference type="ChEBI" id="CHEBI:15377"/>
        <dbReference type="ChEBI" id="CHEBI:57569"/>
        <dbReference type="ChEBI" id="CHEBI:58759"/>
        <dbReference type="EC" id="4.2.1.12"/>
    </reaction>
</comment>
<comment type="similarity">
    <text evidence="1 9">Belongs to the IlvD/Edd family.</text>
</comment>
<dbReference type="GO" id="GO:0019521">
    <property type="term" value="P:D-gluconate metabolic process"/>
    <property type="evidence" value="ECO:0007669"/>
    <property type="project" value="UniProtKB-KW"/>
</dbReference>
<evidence type="ECO:0000256" key="5">
    <source>
        <dbReference type="ARBA" id="ARBA00023014"/>
    </source>
</evidence>
<evidence type="ECO:0000259" key="12">
    <source>
        <dbReference type="Pfam" id="PF24877"/>
    </source>
</evidence>
<dbReference type="PROSITE" id="PS00887">
    <property type="entry name" value="ILVD_EDD_2"/>
    <property type="match status" value="1"/>
</dbReference>
<evidence type="ECO:0000313" key="13">
    <source>
        <dbReference type="EMBL" id="MXU64173.1"/>
    </source>
</evidence>
<keyword evidence="5 9" id="KW-0411">Iron-sulfur</keyword>
<sequence length="600" mass="62860">MHLNPTVAQVTERIVERSRASRGEYLSRMQRMMDEGPARAHLSCGNQAHAYAAMGADKDRLVEASAGNIGIITAYNDMLSAHQPFETYPALIKDAARAVGGTAQVAGGVPAMCDGVTQGRAGMELSLFSRDVIAMAAAVGLSHNCFDAAIYLGVCDKIVPGLVIAAASFGHIPSVFVPAGPMTSGIPNDEKAKVRQQFAAGEVGRDALMAAEMASYHGSGTCTFYGTANTNQMLMEFMGLHLPGASFVNPGTPLRDALTAEGARQALSVSALGNDFRPTCEILDEKAFVNGIVGLMATGGSTNLLIHLIAMAAAAGVQLTWEDFADLSDATPLMARVYPNGLADVNHFHAAGGLGYMIGELLEAGLLHPDTKTIAGEGLADYTKEPKLRDGVLVWEDGARESGNDKILRPASDPFQATGGMALLRGNLGTGVMKVSAVKPERHVIEAPARVFHSQDDAKAAFRRGDLDGDMVLVIRFQGPKANGMPELHSLSPILAVKQDRGEKVALVTDGRMSGASGKVPSAIHVCPEACDGGPIAKLQDGDLVRVDAIAGTLDILTDGVLDRPAVTADLTSSQSGTGRELFEVFRRTVGRAEAGACSL</sequence>
<dbReference type="InterPro" id="IPR004786">
    <property type="entry name" value="6-phosphgluc_deHydtase"/>
</dbReference>
<dbReference type="HAMAP" id="MF_02094">
    <property type="entry name" value="Edd"/>
    <property type="match status" value="1"/>
</dbReference>
<dbReference type="Gene3D" id="3.50.30.80">
    <property type="entry name" value="IlvD/EDD C-terminal domain-like"/>
    <property type="match status" value="1"/>
</dbReference>
<keyword evidence="8 9" id="KW-0119">Carbohydrate metabolism</keyword>
<dbReference type="SUPFAM" id="SSF143975">
    <property type="entry name" value="IlvD/EDD N-terminal domain-like"/>
    <property type="match status" value="1"/>
</dbReference>
<protein>
    <recommendedName>
        <fullName evidence="9 10">Phosphogluconate dehydratase</fullName>
        <ecNumber evidence="9 10">4.2.1.12</ecNumber>
    </recommendedName>
</protein>
<dbReference type="GO" id="GO:0004456">
    <property type="term" value="F:phosphogluconate dehydratase activity"/>
    <property type="evidence" value="ECO:0007669"/>
    <property type="project" value="UniProtKB-UniRule"/>
</dbReference>
<gene>
    <name evidence="9" type="primary">edd</name>
    <name evidence="13" type="ORF">GSH16_01840</name>
</gene>
<comment type="pathway">
    <text evidence="9">Carbohydrate metabolism; Entner-Doudoroff pathway.</text>
</comment>
<evidence type="ECO:0000259" key="11">
    <source>
        <dbReference type="Pfam" id="PF00920"/>
    </source>
</evidence>
<evidence type="ECO:0000256" key="8">
    <source>
        <dbReference type="ARBA" id="ARBA00023277"/>
    </source>
</evidence>
<dbReference type="InterPro" id="IPR056740">
    <property type="entry name" value="ILV_EDD_C"/>
</dbReference>
<evidence type="ECO:0000256" key="6">
    <source>
        <dbReference type="ARBA" id="ARBA00023064"/>
    </source>
</evidence>
<dbReference type="NCBIfam" id="TIGR01196">
    <property type="entry name" value="edd"/>
    <property type="match status" value="1"/>
</dbReference>
<name>A0A6B0TT55_9RHOB</name>
<evidence type="ECO:0000256" key="10">
    <source>
        <dbReference type="NCBIfam" id="TIGR01196"/>
    </source>
</evidence>
<comment type="function">
    <text evidence="9">Catalyzes the dehydration of 6-phospho-D-gluconate to 2-dehydro-3-deoxy-6-phospho-D-gluconate.</text>
</comment>
<dbReference type="InterPro" id="IPR020558">
    <property type="entry name" value="DiOHA_6PGluconate_deHydtase_CS"/>
</dbReference>
<dbReference type="InterPro" id="IPR000581">
    <property type="entry name" value="ILV_EDD_N"/>
</dbReference>